<evidence type="ECO:0000256" key="3">
    <source>
        <dbReference type="ARBA" id="ARBA00022603"/>
    </source>
</evidence>
<feature type="region of interest" description="Disordered" evidence="14">
    <location>
        <begin position="827"/>
        <end position="851"/>
    </location>
</feature>
<dbReference type="SMART" id="SM00317">
    <property type="entry name" value="SET"/>
    <property type="match status" value="1"/>
</dbReference>
<dbReference type="SUPFAM" id="SSF55277">
    <property type="entry name" value="GYF domain"/>
    <property type="match status" value="1"/>
</dbReference>
<evidence type="ECO:0000256" key="4">
    <source>
        <dbReference type="ARBA" id="ARBA00022679"/>
    </source>
</evidence>
<dbReference type="PANTHER" id="PTHR45814">
    <property type="entry name" value="HISTONE-LYSINE N-METHYLTRANSFERASE SETD1"/>
    <property type="match status" value="1"/>
</dbReference>
<keyword evidence="4" id="KW-0808">Transferase</keyword>
<keyword evidence="6" id="KW-0156">Chromatin regulator</keyword>
<keyword evidence="7" id="KW-0694">RNA-binding</keyword>
<comment type="caution">
    <text evidence="18">The sequence shown here is derived from an EMBL/GenBank/DDBJ whole genome shotgun (WGS) entry which is preliminary data.</text>
</comment>
<dbReference type="InterPro" id="IPR035445">
    <property type="entry name" value="GYF-like_dom_sf"/>
</dbReference>
<dbReference type="InterPro" id="IPR003169">
    <property type="entry name" value="GYF"/>
</dbReference>
<keyword evidence="3" id="KW-0489">Methyltransferase</keyword>
<dbReference type="CDD" id="cd19169">
    <property type="entry name" value="SET_SETD1"/>
    <property type="match status" value="1"/>
</dbReference>
<evidence type="ECO:0000259" key="15">
    <source>
        <dbReference type="PROSITE" id="PS50280"/>
    </source>
</evidence>
<evidence type="ECO:0000313" key="18">
    <source>
        <dbReference type="EMBL" id="KAK4779048.1"/>
    </source>
</evidence>
<dbReference type="Pfam" id="PF00856">
    <property type="entry name" value="SET"/>
    <property type="match status" value="1"/>
</dbReference>
<dbReference type="InterPro" id="IPR001214">
    <property type="entry name" value="SET_dom"/>
</dbReference>
<comment type="catalytic activity">
    <reaction evidence="13">
        <text>N(6),N(6)-dimethyl-L-lysyl(4)-[histone H3] + S-adenosyl-L-methionine = N(6),N(6),N(6)-trimethyl-L-lysyl(4)-[histone H3] + S-adenosyl-L-homocysteine + H(+)</text>
        <dbReference type="Rhea" id="RHEA:60272"/>
        <dbReference type="Rhea" id="RHEA-COMP:15537"/>
        <dbReference type="Rhea" id="RHEA-COMP:15540"/>
        <dbReference type="ChEBI" id="CHEBI:15378"/>
        <dbReference type="ChEBI" id="CHEBI:57856"/>
        <dbReference type="ChEBI" id="CHEBI:59789"/>
        <dbReference type="ChEBI" id="CHEBI:61961"/>
        <dbReference type="ChEBI" id="CHEBI:61976"/>
    </reaction>
</comment>
<evidence type="ECO:0000313" key="19">
    <source>
        <dbReference type="Proteomes" id="UP001346149"/>
    </source>
</evidence>
<protein>
    <recommendedName>
        <fullName evidence="2">[histone H3]-lysine(4) N-trimethyltransferase</fullName>
        <ecNumber evidence="2">2.1.1.354</ecNumber>
    </recommendedName>
</protein>
<organism evidence="18 19">
    <name type="scientific">Trapa natans</name>
    <name type="common">Water chestnut</name>
    <dbReference type="NCBI Taxonomy" id="22666"/>
    <lineage>
        <taxon>Eukaryota</taxon>
        <taxon>Viridiplantae</taxon>
        <taxon>Streptophyta</taxon>
        <taxon>Embryophyta</taxon>
        <taxon>Tracheophyta</taxon>
        <taxon>Spermatophyta</taxon>
        <taxon>Magnoliopsida</taxon>
        <taxon>eudicotyledons</taxon>
        <taxon>Gunneridae</taxon>
        <taxon>Pentapetalae</taxon>
        <taxon>rosids</taxon>
        <taxon>malvids</taxon>
        <taxon>Myrtales</taxon>
        <taxon>Lythraceae</taxon>
        <taxon>Trapa</taxon>
    </lineage>
</organism>
<feature type="domain" description="SET" evidence="15">
    <location>
        <begin position="1165"/>
        <end position="1282"/>
    </location>
</feature>
<feature type="compositionally biased region" description="Polar residues" evidence="14">
    <location>
        <begin position="215"/>
        <end position="245"/>
    </location>
</feature>
<comment type="catalytic activity">
    <reaction evidence="12">
        <text>N(6)-methyl-L-lysyl(4)-[histone H3] + S-adenosyl-L-methionine = N(6),N(6)-dimethyl-L-lysyl(4)-[histone H3] + S-adenosyl-L-homocysteine + H(+)</text>
        <dbReference type="Rhea" id="RHEA:60268"/>
        <dbReference type="Rhea" id="RHEA-COMP:15540"/>
        <dbReference type="Rhea" id="RHEA-COMP:15543"/>
        <dbReference type="ChEBI" id="CHEBI:15378"/>
        <dbReference type="ChEBI" id="CHEBI:57856"/>
        <dbReference type="ChEBI" id="CHEBI:59789"/>
        <dbReference type="ChEBI" id="CHEBI:61929"/>
        <dbReference type="ChEBI" id="CHEBI:61976"/>
    </reaction>
</comment>
<dbReference type="EMBL" id="JAXQNO010000017">
    <property type="protein sequence ID" value="KAK4779048.1"/>
    <property type="molecule type" value="Genomic_DNA"/>
</dbReference>
<dbReference type="SMART" id="SM00508">
    <property type="entry name" value="PostSET"/>
    <property type="match status" value="1"/>
</dbReference>
<dbReference type="Gene3D" id="3.30.1490.40">
    <property type="match status" value="2"/>
</dbReference>
<feature type="compositionally biased region" description="Basic residues" evidence="14">
    <location>
        <begin position="1056"/>
        <end position="1073"/>
    </location>
</feature>
<dbReference type="Gene3D" id="2.170.270.10">
    <property type="entry name" value="SET domain"/>
    <property type="match status" value="1"/>
</dbReference>
<evidence type="ECO:0000256" key="5">
    <source>
        <dbReference type="ARBA" id="ARBA00022691"/>
    </source>
</evidence>
<comment type="subcellular location">
    <subcellularLocation>
        <location evidence="1">Nucleus</location>
    </subcellularLocation>
</comment>
<keyword evidence="5" id="KW-0949">S-adenosyl-L-methionine</keyword>
<dbReference type="GO" id="GO:0032259">
    <property type="term" value="P:methylation"/>
    <property type="evidence" value="ECO:0007669"/>
    <property type="project" value="UniProtKB-KW"/>
</dbReference>
<feature type="domain" description="GYF" evidence="16">
    <location>
        <begin position="261"/>
        <end position="311"/>
    </location>
</feature>
<dbReference type="GO" id="GO:0048188">
    <property type="term" value="C:Set1C/COMPASS complex"/>
    <property type="evidence" value="ECO:0007669"/>
    <property type="project" value="InterPro"/>
</dbReference>
<evidence type="ECO:0000256" key="13">
    <source>
        <dbReference type="ARBA" id="ARBA00049129"/>
    </source>
</evidence>
<evidence type="ECO:0000256" key="8">
    <source>
        <dbReference type="ARBA" id="ARBA00023015"/>
    </source>
</evidence>
<dbReference type="Proteomes" id="UP001346149">
    <property type="component" value="Unassembled WGS sequence"/>
</dbReference>
<keyword evidence="10" id="KW-0539">Nucleus</keyword>
<dbReference type="PROSITE" id="PS50829">
    <property type="entry name" value="GYF"/>
    <property type="match status" value="1"/>
</dbReference>
<feature type="region of interest" description="Disordered" evidence="14">
    <location>
        <begin position="1027"/>
        <end position="1079"/>
    </location>
</feature>
<dbReference type="InterPro" id="IPR046341">
    <property type="entry name" value="SET_dom_sf"/>
</dbReference>
<evidence type="ECO:0000256" key="12">
    <source>
        <dbReference type="ARBA" id="ARBA00047583"/>
    </source>
</evidence>
<dbReference type="GO" id="GO:0140999">
    <property type="term" value="F:histone H3K4 trimethyltransferase activity"/>
    <property type="evidence" value="ECO:0007669"/>
    <property type="project" value="UniProtKB-EC"/>
</dbReference>
<keyword evidence="8" id="KW-0805">Transcription regulation</keyword>
<reference evidence="18 19" key="1">
    <citation type="journal article" date="2023" name="Hortic Res">
        <title>Pangenome of water caltrop reveals structural variations and asymmetric subgenome divergence after allopolyploidization.</title>
        <authorList>
            <person name="Zhang X."/>
            <person name="Chen Y."/>
            <person name="Wang L."/>
            <person name="Yuan Y."/>
            <person name="Fang M."/>
            <person name="Shi L."/>
            <person name="Lu R."/>
            <person name="Comes H.P."/>
            <person name="Ma Y."/>
            <person name="Chen Y."/>
            <person name="Huang G."/>
            <person name="Zhou Y."/>
            <person name="Zheng Z."/>
            <person name="Qiu Y."/>
        </authorList>
    </citation>
    <scope>NUCLEOTIDE SEQUENCE [LARGE SCALE GENOMIC DNA]</scope>
    <source>
        <strain evidence="18">F231</strain>
    </source>
</reference>
<evidence type="ECO:0000256" key="7">
    <source>
        <dbReference type="ARBA" id="ARBA00022884"/>
    </source>
</evidence>
<dbReference type="InterPro" id="IPR044570">
    <property type="entry name" value="Set1-like"/>
</dbReference>
<evidence type="ECO:0000259" key="17">
    <source>
        <dbReference type="PROSITE" id="PS50868"/>
    </source>
</evidence>
<name>A0AAN7LA10_TRANT</name>
<evidence type="ECO:0000256" key="1">
    <source>
        <dbReference type="ARBA" id="ARBA00004123"/>
    </source>
</evidence>
<keyword evidence="9" id="KW-0804">Transcription</keyword>
<proteinExistence type="predicted"/>
<dbReference type="GO" id="GO:0003723">
    <property type="term" value="F:RNA binding"/>
    <property type="evidence" value="ECO:0007669"/>
    <property type="project" value="UniProtKB-KW"/>
</dbReference>
<dbReference type="PANTHER" id="PTHR45814:SF2">
    <property type="entry name" value="HISTONE-LYSINE N-METHYLTRANSFERASE SETD1"/>
    <property type="match status" value="1"/>
</dbReference>
<evidence type="ECO:0000256" key="9">
    <source>
        <dbReference type="ARBA" id="ARBA00023163"/>
    </source>
</evidence>
<dbReference type="SUPFAM" id="SSF82199">
    <property type="entry name" value="SET domain"/>
    <property type="match status" value="1"/>
</dbReference>
<evidence type="ECO:0000256" key="14">
    <source>
        <dbReference type="SAM" id="MobiDB-lite"/>
    </source>
</evidence>
<dbReference type="InterPro" id="IPR003616">
    <property type="entry name" value="Post-SET_dom"/>
</dbReference>
<evidence type="ECO:0000256" key="2">
    <source>
        <dbReference type="ARBA" id="ARBA00012182"/>
    </source>
</evidence>
<sequence length="1304" mass="144665">MVSSSCYLDSSDGHGFTGRRVKLEERHSSSRVCIGIHGDIASPNQQTTECYSFFHEGSNCGSTASCCCIVEEISGPSSMSDATCQLNGNDGDATEPCTSGGSSHQGKSYSGHAQVPIVSGWMYMNEQRQMCGPYLQEQLYEGLSSGFLPDELPVYPVYNGSYLNPVPLKYFKQFPDHVSSGFVYLSAHTSCTAVPAITMINSSSETRLHAESHSLGPNPSSQANSQPCMDISTYNHQAGENSGTSDQNCQMIPFSQLGKVETCWLFEDDHGRKQGPHSLWEIYSWHCQGYLPDTIMIYHSENKFGPFSLLSAINEWRRDETAANISSCEPGSAIGLISEISEIVSCQLHGGIMKAVRKVLLDEIISNLMAETASSRKVQRHLKLEVVEQMSGTCNNLYLNKAEVSCQSNSIPETVCEVGIPLKDPNHMLEENAPVPSLVVTKSIGGIENYWASYSAVCRMLHDYCMEVTWNAICYDTIAHYVSSWRSQKIWSGRASEPPSSKLKAKNVQPFLISTSAPPMGSSEKKRASYLNLTSDWMNDILGSVEKELYMSVEASVEDYVKSFIRPEVCKIVKFPKSDLSSEIKGRSASDHMHMSLNLLNDSAVGANQSNMEKTVMPISQTSTKATEFVCDSTLEISGSDILASAFRKLYTGVGDALVDKANDEPPPPGIKDCHDTLFLPDKCKFRPSRSEESIPKIGAYVAMAMCRQRLHDDVLKEWASFCFRGPINQFARSRGTLKNKESLPATNKEHGGSFIRQGCSKDCAVDSSDRHLNAAQFTYFRKKKNEKKKSGSLQCTSAGAKILKLSSEKVKGEEYKESSKLGNFRMPAAVSKKRKLNSESPDSDKSKQTVASALLSDSKVSIKSLIGKKTKRASDVQVFLDNEGLEEYVGPKRAKVLKAKEDFGVANKQAHSDRTAENDARPRGKKILKVKGHFGNAVKRVNCEETLEDDIRPKRPKVLKEKLNLSKVEKKISGDEALGYDSRPKRAEILKEKLEMKRVNANGDGIEFQKVPCSSISKKTMKVSKVSKHKKRMMNSSQSYASEEVPLPTAVSKKSGNKKVASKKTKSSKSKASKPCPVSDGCARASIDGWEWHQWSMTATPLERARARGIWNIQSNHSGSKNNNFQLPNKGISARTNRVKMRNLIAAVEGADLLKSSQLKARKKHLRFQRSKIHDWGLVAQDPIEAEDFVIEYVGELIRPRISDIREQKYEKMGIGSSYLFRLDDDYVIDATKRGGIARFINHSCQPNCYTKIISVDGQKKIFIYAKRHISAGEELTYNYKFPLEDKKIPCNCGSKKCRGSLN</sequence>
<keyword evidence="19" id="KW-1185">Reference proteome</keyword>
<accession>A0AAN7LA10</accession>
<evidence type="ECO:0000256" key="10">
    <source>
        <dbReference type="ARBA" id="ARBA00023242"/>
    </source>
</evidence>
<feature type="domain" description="Post-SET" evidence="17">
    <location>
        <begin position="1288"/>
        <end position="1304"/>
    </location>
</feature>
<dbReference type="EC" id="2.1.1.354" evidence="2"/>
<feature type="region of interest" description="Disordered" evidence="14">
    <location>
        <begin position="208"/>
        <end position="245"/>
    </location>
</feature>
<evidence type="ECO:0000256" key="6">
    <source>
        <dbReference type="ARBA" id="ARBA00022853"/>
    </source>
</evidence>
<dbReference type="PROSITE" id="PS50868">
    <property type="entry name" value="POST_SET"/>
    <property type="match status" value="1"/>
</dbReference>
<evidence type="ECO:0000256" key="11">
    <source>
        <dbReference type="ARBA" id="ARBA00047571"/>
    </source>
</evidence>
<comment type="catalytic activity">
    <reaction evidence="11">
        <text>L-lysyl(4)-[histone H3] + 3 S-adenosyl-L-methionine = N(6),N(6),N(6)-trimethyl-L-lysyl(4)-[histone H3] + 3 S-adenosyl-L-homocysteine + 3 H(+)</text>
        <dbReference type="Rhea" id="RHEA:60260"/>
        <dbReference type="Rhea" id="RHEA-COMP:15537"/>
        <dbReference type="Rhea" id="RHEA-COMP:15547"/>
        <dbReference type="ChEBI" id="CHEBI:15378"/>
        <dbReference type="ChEBI" id="CHEBI:29969"/>
        <dbReference type="ChEBI" id="CHEBI:57856"/>
        <dbReference type="ChEBI" id="CHEBI:59789"/>
        <dbReference type="ChEBI" id="CHEBI:61961"/>
        <dbReference type="EC" id="2.1.1.354"/>
    </reaction>
</comment>
<evidence type="ECO:0000259" key="16">
    <source>
        <dbReference type="PROSITE" id="PS50829"/>
    </source>
</evidence>
<gene>
    <name evidence="18" type="ORF">SAY86_006576</name>
</gene>
<dbReference type="InterPro" id="IPR037841">
    <property type="entry name" value="SET_SETD1A/B"/>
</dbReference>
<dbReference type="PROSITE" id="PS50280">
    <property type="entry name" value="SET"/>
    <property type="match status" value="1"/>
</dbReference>